<evidence type="ECO:0000313" key="2">
    <source>
        <dbReference type="EMBL" id="UVI29310.1"/>
    </source>
</evidence>
<dbReference type="EMBL" id="CP091430">
    <property type="protein sequence ID" value="UVI29310.1"/>
    <property type="molecule type" value="Genomic_DNA"/>
</dbReference>
<dbReference type="RefSeq" id="WP_258385399.1">
    <property type="nucleotide sequence ID" value="NZ_CP091430.1"/>
</dbReference>
<dbReference type="InterPro" id="IPR036928">
    <property type="entry name" value="AS_sf"/>
</dbReference>
<dbReference type="PANTHER" id="PTHR46310:SF7">
    <property type="entry name" value="AMIDASE 1"/>
    <property type="match status" value="1"/>
</dbReference>
<dbReference type="Pfam" id="PF01425">
    <property type="entry name" value="Amidase"/>
    <property type="match status" value="1"/>
</dbReference>
<reference evidence="2" key="1">
    <citation type="submission" date="2022-01" db="EMBL/GenBank/DDBJ databases">
        <title>Paenibacillus spongiae sp. nov., isolated from marine sponge.</title>
        <authorList>
            <person name="Li Z."/>
            <person name="Zhang M."/>
        </authorList>
    </citation>
    <scope>NUCLEOTIDE SEQUENCE</scope>
    <source>
        <strain evidence="2">PHS-Z3</strain>
    </source>
</reference>
<dbReference type="InterPro" id="IPR023631">
    <property type="entry name" value="Amidase_dom"/>
</dbReference>
<accession>A0ABY5S9U0</accession>
<protein>
    <submittedName>
        <fullName evidence="2">Amidase</fullName>
    </submittedName>
</protein>
<dbReference type="SUPFAM" id="SSF75304">
    <property type="entry name" value="Amidase signature (AS) enzymes"/>
    <property type="match status" value="1"/>
</dbReference>
<organism evidence="2 3">
    <name type="scientific">Paenibacillus spongiae</name>
    <dbReference type="NCBI Taxonomy" id="2909671"/>
    <lineage>
        <taxon>Bacteria</taxon>
        <taxon>Bacillati</taxon>
        <taxon>Bacillota</taxon>
        <taxon>Bacilli</taxon>
        <taxon>Bacillales</taxon>
        <taxon>Paenibacillaceae</taxon>
        <taxon>Paenibacillus</taxon>
    </lineage>
</organism>
<keyword evidence="3" id="KW-1185">Reference proteome</keyword>
<dbReference type="PROSITE" id="PS00571">
    <property type="entry name" value="AMIDASES"/>
    <property type="match status" value="1"/>
</dbReference>
<proteinExistence type="predicted"/>
<dbReference type="Gene3D" id="3.90.1300.10">
    <property type="entry name" value="Amidase signature (AS) domain"/>
    <property type="match status" value="1"/>
</dbReference>
<name>A0ABY5S9U0_9BACL</name>
<feature type="domain" description="Amidase" evidence="1">
    <location>
        <begin position="20"/>
        <end position="411"/>
    </location>
</feature>
<gene>
    <name evidence="2" type="ORF">L1F29_28420</name>
</gene>
<dbReference type="Proteomes" id="UP001057877">
    <property type="component" value="Chromosome"/>
</dbReference>
<evidence type="ECO:0000313" key="3">
    <source>
        <dbReference type="Proteomes" id="UP001057877"/>
    </source>
</evidence>
<sequence length="428" mass="45164">MPSTGGAFIREDLIVKPEGSGPLSGLSFAVKDVIAVAGHCSSAGNPDWLRTHEPADRHAETVVRLLRQGARLSGVTHTDELMYSLNGENIHYGTPVNPKAPSRIPGGSSSGSAAAVAAGAVDFALGTDTGGSVRVPSSYCGILGFRPTHDAIPMDGVIPLAPGFDTLGWMAADPEVLLTVGRALLAENDDADDASKSDALDTHAAIGNEATVAMPINAKPVRAGFERIYMVREAWELADAECGSALADSCTSIASMAEKSGWIAIAPEGLAEWMNAFRTIQGIEIWTSHGQWIEDVRPVFGPGIAQRFAWASTLTEQDGLKAAAFRDNVRSRMAELLRDDTLLLVPTVPGPAPLLGLTGEELERRRERTLQLTCIAGLGGLPQLTIPLADRDGAPIGLSIIAGRGQDLKLLEWAADFVGTTPFYILGK</sequence>
<dbReference type="PANTHER" id="PTHR46310">
    <property type="entry name" value="AMIDASE 1"/>
    <property type="match status" value="1"/>
</dbReference>
<evidence type="ECO:0000259" key="1">
    <source>
        <dbReference type="Pfam" id="PF01425"/>
    </source>
</evidence>
<dbReference type="InterPro" id="IPR020556">
    <property type="entry name" value="Amidase_CS"/>
</dbReference>